<dbReference type="AlphaFoldDB" id="A0A927CNM5"/>
<proteinExistence type="predicted"/>
<keyword evidence="2" id="KW-1185">Reference proteome</keyword>
<evidence type="ECO:0000313" key="1">
    <source>
        <dbReference type="EMBL" id="MBD2870879.1"/>
    </source>
</evidence>
<sequence>MNLKRSIQVRTPETGGIWNIKHVSAAPTKTIVAINKQAVKLAVTAKLPNLAKDTVLFVETKRASGLDSLKKNQRLKELNKSWHEINRT</sequence>
<evidence type="ECO:0000313" key="2">
    <source>
        <dbReference type="Proteomes" id="UP000632125"/>
    </source>
</evidence>
<comment type="caution">
    <text evidence="1">The sequence shown here is derived from an EMBL/GenBank/DDBJ whole genome shotgun (WGS) entry which is preliminary data.</text>
</comment>
<dbReference type="Proteomes" id="UP000632125">
    <property type="component" value="Unassembled WGS sequence"/>
</dbReference>
<dbReference type="EMBL" id="JACXIY010000024">
    <property type="protein sequence ID" value="MBD2870879.1"/>
    <property type="molecule type" value="Genomic_DNA"/>
</dbReference>
<name>A0A927CNM5_9BACL</name>
<organism evidence="1 2">
    <name type="scientific">Paenibacillus arenilitoris</name>
    <dbReference type="NCBI Taxonomy" id="2772299"/>
    <lineage>
        <taxon>Bacteria</taxon>
        <taxon>Bacillati</taxon>
        <taxon>Bacillota</taxon>
        <taxon>Bacilli</taxon>
        <taxon>Bacillales</taxon>
        <taxon>Paenibacillaceae</taxon>
        <taxon>Paenibacillus</taxon>
    </lineage>
</organism>
<gene>
    <name evidence="1" type="ORF">IDH41_20045</name>
</gene>
<dbReference type="RefSeq" id="WP_190864178.1">
    <property type="nucleotide sequence ID" value="NZ_JACXIY010000024.1"/>
</dbReference>
<protein>
    <submittedName>
        <fullName evidence="1">Uncharacterized protein</fullName>
    </submittedName>
</protein>
<accession>A0A927CNM5</accession>
<reference evidence="1" key="1">
    <citation type="submission" date="2020-09" db="EMBL/GenBank/DDBJ databases">
        <title>A novel bacterium of genus Paenibacillus, isolated from South China Sea.</title>
        <authorList>
            <person name="Huang H."/>
            <person name="Mo K."/>
            <person name="Hu Y."/>
        </authorList>
    </citation>
    <scope>NUCLEOTIDE SEQUENCE</scope>
    <source>
        <strain evidence="1">IB182493</strain>
    </source>
</reference>